<name>A0ABZ0B289_9BURK</name>
<gene>
    <name evidence="3" type="ORF">RAN89_06140</name>
</gene>
<dbReference type="RefSeq" id="WP_313868728.1">
    <property type="nucleotide sequence ID" value="NZ_CP132507.1"/>
</dbReference>
<feature type="domain" description="Histone deacetylase" evidence="2">
    <location>
        <begin position="31"/>
        <end position="168"/>
    </location>
</feature>
<protein>
    <recommendedName>
        <fullName evidence="2">Histone deacetylase domain-containing protein</fullName>
    </recommendedName>
</protein>
<sequence length="288" mass="31297">MKKIPVFYRTEQSSKDAASYSPSAGKPLLAVSDWISRSDIHPHIEVRSFEPATREQLKAAHAPGFVDGVLDGRVPNGFDNTSDGVARSLPYTTGSLIAATEHVLEHGGVAISPTSGFHHAGHGFAGGFCTFNGLIAAALNAKAKGLAERVLILDFDAHYGNGTQDIIDRLGLDWITHITAYRSYETRAECLKVLDQIDGLLMECKPDLVIYQAGADIHVDDPLGGILTTRDMAYRDEQVIESCLTRKVPLVWNLAGGYQRDTKGGIEPVLALHRQTVYTTIELTKEAV</sequence>
<evidence type="ECO:0000313" key="3">
    <source>
        <dbReference type="EMBL" id="WNO06006.1"/>
    </source>
</evidence>
<dbReference type="InterPro" id="IPR000286">
    <property type="entry name" value="HDACs"/>
</dbReference>
<dbReference type="InterPro" id="IPR023801">
    <property type="entry name" value="His_deacetylse_dom"/>
</dbReference>
<comment type="similarity">
    <text evidence="1">Belongs to the histone deacetylase family.</text>
</comment>
<reference evidence="3 4" key="1">
    <citation type="submission" date="2023-08" db="EMBL/GenBank/DDBJ databases">
        <title>Rhodoferax potami sp. nov. and Rhodoferax mekongensis sp. nov., isolated from the Mekong River in Thailand.</title>
        <authorList>
            <person name="Kitikhun S."/>
            <person name="Charoenyingcharoen P."/>
            <person name="Siriarchawattana P."/>
            <person name="Likhitrattanapisal S."/>
            <person name="Nilsakha T."/>
            <person name="Chanpet A."/>
            <person name="Rattanawaree P."/>
            <person name="Ingsriswang S."/>
        </authorList>
    </citation>
    <scope>NUCLEOTIDE SEQUENCE [LARGE SCALE GENOMIC DNA]</scope>
    <source>
        <strain evidence="3 4">TBRC 17307</strain>
    </source>
</reference>
<dbReference type="InterPro" id="IPR023696">
    <property type="entry name" value="Ureohydrolase_dom_sf"/>
</dbReference>
<dbReference type="PANTHER" id="PTHR10625">
    <property type="entry name" value="HISTONE DEACETYLASE HDAC1-RELATED"/>
    <property type="match status" value="1"/>
</dbReference>
<dbReference type="InterPro" id="IPR037138">
    <property type="entry name" value="His_deacetylse_dom_sf"/>
</dbReference>
<evidence type="ECO:0000313" key="4">
    <source>
        <dbReference type="Proteomes" id="UP001302257"/>
    </source>
</evidence>
<keyword evidence="4" id="KW-1185">Reference proteome</keyword>
<dbReference type="Pfam" id="PF00850">
    <property type="entry name" value="Hist_deacetyl"/>
    <property type="match status" value="2"/>
</dbReference>
<dbReference type="Gene3D" id="3.40.800.20">
    <property type="entry name" value="Histone deacetylase domain"/>
    <property type="match status" value="2"/>
</dbReference>
<dbReference type="PRINTS" id="PR01270">
    <property type="entry name" value="HDASUPER"/>
</dbReference>
<proteinExistence type="inferred from homology"/>
<feature type="domain" description="Histone deacetylase" evidence="2">
    <location>
        <begin position="188"/>
        <end position="261"/>
    </location>
</feature>
<evidence type="ECO:0000259" key="2">
    <source>
        <dbReference type="Pfam" id="PF00850"/>
    </source>
</evidence>
<dbReference type="EMBL" id="CP132507">
    <property type="protein sequence ID" value="WNO06006.1"/>
    <property type="molecule type" value="Genomic_DNA"/>
</dbReference>
<evidence type="ECO:0000256" key="1">
    <source>
        <dbReference type="ARBA" id="ARBA00005947"/>
    </source>
</evidence>
<dbReference type="Proteomes" id="UP001302257">
    <property type="component" value="Chromosome"/>
</dbReference>
<dbReference type="SUPFAM" id="SSF52768">
    <property type="entry name" value="Arginase/deacetylase"/>
    <property type="match status" value="1"/>
</dbReference>
<accession>A0ABZ0B289</accession>
<organism evidence="3 4">
    <name type="scientific">Rhodoferax mekongensis</name>
    <dbReference type="NCBI Taxonomy" id="3068341"/>
    <lineage>
        <taxon>Bacteria</taxon>
        <taxon>Pseudomonadati</taxon>
        <taxon>Pseudomonadota</taxon>
        <taxon>Betaproteobacteria</taxon>
        <taxon>Burkholderiales</taxon>
        <taxon>Comamonadaceae</taxon>
        <taxon>Rhodoferax</taxon>
    </lineage>
</organism>